<dbReference type="Pfam" id="PF02575">
    <property type="entry name" value="YbaB_DNA_bd"/>
    <property type="match status" value="1"/>
</dbReference>
<name>A0A1W2BPF2_9FLAO</name>
<dbReference type="STRING" id="1434700.SAMN06296427_10724"/>
<dbReference type="OrthoDB" id="1149219at2"/>
<dbReference type="GO" id="GO:0003677">
    <property type="term" value="F:DNA binding"/>
    <property type="evidence" value="ECO:0007669"/>
    <property type="project" value="InterPro"/>
</dbReference>
<keyword evidence="2" id="KW-1185">Reference proteome</keyword>
<dbReference type="NCBIfam" id="TIGR00103">
    <property type="entry name" value="DNA_YbaB_EbfC"/>
    <property type="match status" value="1"/>
</dbReference>
<dbReference type="SUPFAM" id="SSF82607">
    <property type="entry name" value="YbaB-like"/>
    <property type="match status" value="1"/>
</dbReference>
<dbReference type="Gene3D" id="3.30.1310.10">
    <property type="entry name" value="Nucleoid-associated protein YbaB-like domain"/>
    <property type="match status" value="1"/>
</dbReference>
<evidence type="ECO:0000313" key="1">
    <source>
        <dbReference type="EMBL" id="SMC74839.1"/>
    </source>
</evidence>
<dbReference type="Proteomes" id="UP000192393">
    <property type="component" value="Unassembled WGS sequence"/>
</dbReference>
<organism evidence="1 2">
    <name type="scientific">Moheibacter sediminis</name>
    <dbReference type="NCBI Taxonomy" id="1434700"/>
    <lineage>
        <taxon>Bacteria</taxon>
        <taxon>Pseudomonadati</taxon>
        <taxon>Bacteroidota</taxon>
        <taxon>Flavobacteriia</taxon>
        <taxon>Flavobacteriales</taxon>
        <taxon>Weeksellaceae</taxon>
        <taxon>Moheibacter</taxon>
    </lineage>
</organism>
<proteinExistence type="predicted"/>
<evidence type="ECO:0008006" key="3">
    <source>
        <dbReference type="Google" id="ProtNLM"/>
    </source>
</evidence>
<sequence length="105" mass="11515">MFGNIMEMMGKLQNVQKDFEDLKNRLDSESFTETSSDGTVSVTITKLATIKDIQIASGLMADKQQLEDTLVVTLNKALDEIKRNAIEEAKQTAKGSMGGFPGLPF</sequence>
<evidence type="ECO:0000313" key="2">
    <source>
        <dbReference type="Proteomes" id="UP000192393"/>
    </source>
</evidence>
<dbReference type="RefSeq" id="WP_084017713.1">
    <property type="nucleotide sequence ID" value="NZ_FWXS01000007.1"/>
</dbReference>
<reference evidence="2" key="1">
    <citation type="submission" date="2017-04" db="EMBL/GenBank/DDBJ databases">
        <authorList>
            <person name="Varghese N."/>
            <person name="Submissions S."/>
        </authorList>
    </citation>
    <scope>NUCLEOTIDE SEQUENCE [LARGE SCALE GENOMIC DNA]</scope>
    <source>
        <strain evidence="2">CGMCC 1.12708</strain>
    </source>
</reference>
<protein>
    <recommendedName>
        <fullName evidence="3">Nucleoid-associated protein</fullName>
    </recommendedName>
</protein>
<dbReference type="InterPro" id="IPR004401">
    <property type="entry name" value="YbaB/EbfC"/>
</dbReference>
<dbReference type="PIRSF" id="PIRSF004555">
    <property type="entry name" value="UCP004555"/>
    <property type="match status" value="1"/>
</dbReference>
<accession>A0A1W2BPF2</accession>
<dbReference type="EMBL" id="FWXS01000007">
    <property type="protein sequence ID" value="SMC74839.1"/>
    <property type="molecule type" value="Genomic_DNA"/>
</dbReference>
<gene>
    <name evidence="1" type="ORF">SAMN06296427_10724</name>
</gene>
<dbReference type="InterPro" id="IPR036894">
    <property type="entry name" value="YbaB-like_sf"/>
</dbReference>
<dbReference type="AlphaFoldDB" id="A0A1W2BPF2"/>